<evidence type="ECO:0000313" key="3">
    <source>
        <dbReference type="Proteomes" id="UP001194539"/>
    </source>
</evidence>
<comment type="caution">
    <text evidence="2">The sequence shown here is derived from an EMBL/GenBank/DDBJ whole genome shotgun (WGS) entry which is preliminary data.</text>
</comment>
<evidence type="ECO:0000256" key="1">
    <source>
        <dbReference type="SAM" id="Phobius"/>
    </source>
</evidence>
<evidence type="ECO:0008006" key="4">
    <source>
        <dbReference type="Google" id="ProtNLM"/>
    </source>
</evidence>
<proteinExistence type="predicted"/>
<sequence>MSFQEQLEACWGRLFRVIGKQGAIALPLGAISYILLLLVGIYGLFHGWPPTAKRWIALKGFYGLLTIAAPFFFFCEYVFRSERRVHEDPTKRATRLLELKNLQDQGRAVWLACATVIGLIIFKGA</sequence>
<keyword evidence="1" id="KW-0812">Transmembrane</keyword>
<feature type="transmembrane region" description="Helical" evidence="1">
    <location>
        <begin position="23"/>
        <end position="48"/>
    </location>
</feature>
<evidence type="ECO:0000313" key="2">
    <source>
        <dbReference type="EMBL" id="MBH5391697.1"/>
    </source>
</evidence>
<accession>A0ABS0PFE7</accession>
<protein>
    <recommendedName>
        <fullName evidence="4">DUF2269 family protein</fullName>
    </recommendedName>
</protein>
<keyword evidence="1" id="KW-0472">Membrane</keyword>
<keyword evidence="1" id="KW-1133">Transmembrane helix</keyword>
<keyword evidence="3" id="KW-1185">Reference proteome</keyword>
<name>A0ABS0PFE7_9BRAD</name>
<dbReference type="RefSeq" id="WP_197969343.1">
    <property type="nucleotide sequence ID" value="NZ_JACEGD010000054.1"/>
</dbReference>
<organism evidence="2 3">
    <name type="scientific">Bradyrhizobium diversitatis</name>
    <dbReference type="NCBI Taxonomy" id="2755406"/>
    <lineage>
        <taxon>Bacteria</taxon>
        <taxon>Pseudomonadati</taxon>
        <taxon>Pseudomonadota</taxon>
        <taxon>Alphaproteobacteria</taxon>
        <taxon>Hyphomicrobiales</taxon>
        <taxon>Nitrobacteraceae</taxon>
        <taxon>Bradyrhizobium</taxon>
    </lineage>
</organism>
<feature type="transmembrane region" description="Helical" evidence="1">
    <location>
        <begin position="60"/>
        <end position="79"/>
    </location>
</feature>
<dbReference type="EMBL" id="JACEGD010000054">
    <property type="protein sequence ID" value="MBH5391697.1"/>
    <property type="molecule type" value="Genomic_DNA"/>
</dbReference>
<dbReference type="Proteomes" id="UP001194539">
    <property type="component" value="Unassembled WGS sequence"/>
</dbReference>
<gene>
    <name evidence="2" type="ORF">H1B27_36280</name>
</gene>
<reference evidence="2 3" key="1">
    <citation type="submission" date="2020-07" db="EMBL/GenBank/DDBJ databases">
        <title>Bradyrhizobium diversity isolated from nodules of indigenous legumes of Western Australia.</title>
        <authorList>
            <person name="Klepa M.S."/>
        </authorList>
    </citation>
    <scope>NUCLEOTIDE SEQUENCE [LARGE SCALE GENOMIC DNA]</scope>
    <source>
        <strain evidence="2 3">CNPSo 4019</strain>
    </source>
</reference>